<evidence type="ECO:0000313" key="2">
    <source>
        <dbReference type="Proteomes" id="UP001519306"/>
    </source>
</evidence>
<sequence>MRLKRNLLIFLIISLLGVLSGCSFINLEVSRVEAPTVSKPPIEGKWTVTKCIFPDDINEESFNYKEIIGSDMIFTNKGVIIGDLYSENPTYKAKKVNAQDYLFKKYNILKKKLSITNDSIYVVDIYDKDEFFYEVIKKSDEVAYIYMKGFFAQITKSSKDISDEEFNKILEKEKSEINKSENIEELNHSENGFLIGLKSKEKDTKLPKWMYKTIYIKFLNDTIEDVYELDNILLPRQNEFAEVSVNRIEENAKIKDSIFITNKDIELGNLDKIKNASAEEEGIKNILFVSPDYINIENLKVNNNEIDSLNLYYIDSLDNKKQIRLSDLIPKGEKLFKDAANSNIKTNDKIYYEDSNIGLIRNNGYWKLIGRAKIKGEEIYQKDFELNVLLPKGIVKYDNLIIPMSEIKKDLPLVRDVFISPNNRFLITLEENYLKVYNIKNGKLDKNSIYEKELKQDSFPIMSEWSIGRYSQIWQRKISSKN</sequence>
<dbReference type="Proteomes" id="UP001519306">
    <property type="component" value="Unassembled WGS sequence"/>
</dbReference>
<accession>A0ABS4KB25</accession>
<evidence type="ECO:0000313" key="1">
    <source>
        <dbReference type="EMBL" id="MBP2024973.1"/>
    </source>
</evidence>
<proteinExistence type="predicted"/>
<protein>
    <submittedName>
        <fullName evidence="1">DNA-binding XRE family transcriptional regulator</fullName>
    </submittedName>
</protein>
<gene>
    <name evidence="1" type="ORF">J2Z71_000498</name>
</gene>
<reference evidence="1 2" key="1">
    <citation type="submission" date="2021-03" db="EMBL/GenBank/DDBJ databases">
        <title>Genomic Encyclopedia of Type Strains, Phase IV (KMG-IV): sequencing the most valuable type-strain genomes for metagenomic binning, comparative biology and taxonomic classification.</title>
        <authorList>
            <person name="Goeker M."/>
        </authorList>
    </citation>
    <scope>NUCLEOTIDE SEQUENCE [LARGE SCALE GENOMIC DNA]</scope>
    <source>
        <strain evidence="1 2">DSM 27563</strain>
    </source>
</reference>
<comment type="caution">
    <text evidence="1">The sequence shown here is derived from an EMBL/GenBank/DDBJ whole genome shotgun (WGS) entry which is preliminary data.</text>
</comment>
<dbReference type="PROSITE" id="PS51257">
    <property type="entry name" value="PROKAR_LIPOPROTEIN"/>
    <property type="match status" value="1"/>
</dbReference>
<dbReference type="GO" id="GO:0003677">
    <property type="term" value="F:DNA binding"/>
    <property type="evidence" value="ECO:0007669"/>
    <property type="project" value="UniProtKB-KW"/>
</dbReference>
<keyword evidence="1" id="KW-0238">DNA-binding</keyword>
<keyword evidence="2" id="KW-1185">Reference proteome</keyword>
<organism evidence="1 2">
    <name type="scientific">Peptoniphilus stercorisuis</name>
    <dbReference type="NCBI Taxonomy" id="1436965"/>
    <lineage>
        <taxon>Bacteria</taxon>
        <taxon>Bacillati</taxon>
        <taxon>Bacillota</taxon>
        <taxon>Tissierellia</taxon>
        <taxon>Tissierellales</taxon>
        <taxon>Peptoniphilaceae</taxon>
        <taxon>Peptoniphilus</taxon>
    </lineage>
</organism>
<dbReference type="RefSeq" id="WP_210060280.1">
    <property type="nucleotide sequence ID" value="NZ_JAGGLJ010000004.1"/>
</dbReference>
<dbReference type="EMBL" id="JAGGLJ010000004">
    <property type="protein sequence ID" value="MBP2024973.1"/>
    <property type="molecule type" value="Genomic_DNA"/>
</dbReference>
<name>A0ABS4KB25_9FIRM</name>